<evidence type="ECO:0000256" key="10">
    <source>
        <dbReference type="PIRNR" id="PIRNR001589"/>
    </source>
</evidence>
<keyword evidence="6" id="KW-0061">Asparagine biosynthesis</keyword>
<evidence type="ECO:0000259" key="11">
    <source>
        <dbReference type="PROSITE" id="PS51278"/>
    </source>
</evidence>
<evidence type="ECO:0000256" key="5">
    <source>
        <dbReference type="ARBA" id="ARBA00022840"/>
    </source>
</evidence>
<dbReference type="SUPFAM" id="SSF56235">
    <property type="entry name" value="N-terminal nucleophile aminohydrolases (Ntn hydrolases)"/>
    <property type="match status" value="1"/>
</dbReference>
<dbReference type="PANTHER" id="PTHR11772">
    <property type="entry name" value="ASPARAGINE SYNTHETASE"/>
    <property type="match status" value="1"/>
</dbReference>
<dbReference type="PANTHER" id="PTHR11772:SF2">
    <property type="entry name" value="ASPARAGINE SYNTHETASE [GLUTAMINE-HYDROLYZING]"/>
    <property type="match status" value="1"/>
</dbReference>
<evidence type="ECO:0000313" key="13">
    <source>
        <dbReference type="Proteomes" id="UP001363151"/>
    </source>
</evidence>
<keyword evidence="13" id="KW-1185">Reference proteome</keyword>
<dbReference type="Gene3D" id="3.40.50.620">
    <property type="entry name" value="HUPs"/>
    <property type="match status" value="1"/>
</dbReference>
<comment type="catalytic activity">
    <reaction evidence="9">
        <text>L-aspartate + L-glutamine + ATP + H2O = L-asparagine + L-glutamate + AMP + diphosphate + H(+)</text>
        <dbReference type="Rhea" id="RHEA:12228"/>
        <dbReference type="ChEBI" id="CHEBI:15377"/>
        <dbReference type="ChEBI" id="CHEBI:15378"/>
        <dbReference type="ChEBI" id="CHEBI:29985"/>
        <dbReference type="ChEBI" id="CHEBI:29991"/>
        <dbReference type="ChEBI" id="CHEBI:30616"/>
        <dbReference type="ChEBI" id="CHEBI:33019"/>
        <dbReference type="ChEBI" id="CHEBI:58048"/>
        <dbReference type="ChEBI" id="CHEBI:58359"/>
        <dbReference type="ChEBI" id="CHEBI:456215"/>
        <dbReference type="EC" id="6.3.5.4"/>
    </reaction>
</comment>
<dbReference type="InterPro" id="IPR006426">
    <property type="entry name" value="Asn_synth_AEB"/>
</dbReference>
<organism evidence="12 13">
    <name type="scientific">Aureococcus anophagefferens</name>
    <name type="common">Harmful bloom alga</name>
    <dbReference type="NCBI Taxonomy" id="44056"/>
    <lineage>
        <taxon>Eukaryota</taxon>
        <taxon>Sar</taxon>
        <taxon>Stramenopiles</taxon>
        <taxon>Ochrophyta</taxon>
        <taxon>Pelagophyceae</taxon>
        <taxon>Pelagomonadales</taxon>
        <taxon>Pelagomonadaceae</taxon>
        <taxon>Aureococcus</taxon>
    </lineage>
</organism>
<dbReference type="CDD" id="cd01991">
    <property type="entry name" value="Asn_synthase_B_C"/>
    <property type="match status" value="1"/>
</dbReference>
<gene>
    <name evidence="12" type="primary">ASN1</name>
    <name evidence="12" type="ORF">SO694_00004257</name>
</gene>
<evidence type="ECO:0000256" key="8">
    <source>
        <dbReference type="ARBA" id="ARBA00029440"/>
    </source>
</evidence>
<accession>A0ABR1G9F1</accession>
<sequence length="660" mass="71915">MCGILGIFDVPPNTSQSELRKKLIECARRLRHRGPDWSGYQLLSRAPEGAGLKKSGSGTLLGIGANSSSELTISEGGARGKAQHAIAHERLAIMDPESGAQPLFAAAQRGPDGTVTVEEASVIVAANGEIYNYKELYAELAADGFAYAPKTGSDCEVLIPLYLKYGLEGACAKLRGMFSFILYDQRTGFYGAARDHVGITSLYIGRGPDGTVWIASELKAMARDCPSLEQFKPGHCWRSDTKDFVEWYAPAWRALEGLPAAPCDYAKLREAFEKAVERRMMSDVPWGVLLSGGLDSSLVASVAQRFLKKKVAAGAGQWMSALHSFSVGLVGSPDLAAAAKAADHIGTIHHPYTFTLQEGLDAVAEVVHHLETYDVTTIRAATPMFLMARKIKAMGVKMVLSGEGADEILAGYLYFHKAPDGAAKEGEIPNFKGSDLGHFPLAPDAGELFAELKDKVKQLYIYDCLRANKSTMAWGVEARVPFLDADFLDVAMSIDPREKMIDVKAGRIEKYILRKAFDVPEDPYLPKEILWRQKEQFSDGVGYGWIDALRDHAEAHVSDHQFSVAPHRFAYNTPRTKEAYYYRQIFDSLYPSLAAAQTIPEGKSIACSTERALKWDASFEGRADQSGRSVGVHVAAYDASFDADADTKKAVGPGDVGVAF</sequence>
<evidence type="ECO:0000256" key="1">
    <source>
        <dbReference type="ARBA" id="ARBA00012737"/>
    </source>
</evidence>
<keyword evidence="5 10" id="KW-0067">ATP-binding</keyword>
<reference evidence="12 13" key="1">
    <citation type="submission" date="2024-03" db="EMBL/GenBank/DDBJ databases">
        <title>Aureococcus anophagefferens CCMP1851 and Kratosvirus quantuckense: Draft genome of a second virus-susceptible host strain in the model system.</title>
        <authorList>
            <person name="Chase E."/>
            <person name="Truchon A.R."/>
            <person name="Schepens W."/>
            <person name="Wilhelm S.W."/>
        </authorList>
    </citation>
    <scope>NUCLEOTIDE SEQUENCE [LARGE SCALE GENOMIC DNA]</scope>
    <source>
        <strain evidence="12 13">CCMP1851</strain>
    </source>
</reference>
<evidence type="ECO:0000256" key="3">
    <source>
        <dbReference type="ARBA" id="ARBA00022605"/>
    </source>
</evidence>
<dbReference type="InterPro" id="IPR017932">
    <property type="entry name" value="GATase_2_dom"/>
</dbReference>
<evidence type="ECO:0000256" key="7">
    <source>
        <dbReference type="ARBA" id="ARBA00022962"/>
    </source>
</evidence>
<dbReference type="InterPro" id="IPR029055">
    <property type="entry name" value="Ntn_hydrolases_N"/>
</dbReference>
<dbReference type="InterPro" id="IPR001962">
    <property type="entry name" value="Asn_synthase"/>
</dbReference>
<protein>
    <recommendedName>
        <fullName evidence="1">asparagine synthase (glutamine-hydrolyzing)</fullName>
        <ecNumber evidence="1">6.3.5.4</ecNumber>
    </recommendedName>
</protein>
<dbReference type="EMBL" id="JBBJCI010000040">
    <property type="protein sequence ID" value="KAK7249647.1"/>
    <property type="molecule type" value="Genomic_DNA"/>
</dbReference>
<dbReference type="InterPro" id="IPR033738">
    <property type="entry name" value="AsnB_N"/>
</dbReference>
<dbReference type="SUPFAM" id="SSF52402">
    <property type="entry name" value="Adenine nucleotide alpha hydrolases-like"/>
    <property type="match status" value="1"/>
</dbReference>
<comment type="pathway">
    <text evidence="8">Amino-acid biosynthesis.</text>
</comment>
<comment type="caution">
    <text evidence="12">The sequence shown here is derived from an EMBL/GenBank/DDBJ whole genome shotgun (WGS) entry which is preliminary data.</text>
</comment>
<proteinExistence type="predicted"/>
<dbReference type="Pfam" id="PF00733">
    <property type="entry name" value="Asn_synthase"/>
    <property type="match status" value="1"/>
</dbReference>
<dbReference type="Gene3D" id="3.60.20.10">
    <property type="entry name" value="Glutamine Phosphoribosylpyrophosphate, subunit 1, domain 1"/>
    <property type="match status" value="1"/>
</dbReference>
<dbReference type="NCBIfam" id="TIGR01536">
    <property type="entry name" value="asn_synth_AEB"/>
    <property type="match status" value="1"/>
</dbReference>
<feature type="domain" description="Glutamine amidotransferase type-2" evidence="11">
    <location>
        <begin position="2"/>
        <end position="242"/>
    </location>
</feature>
<evidence type="ECO:0000256" key="4">
    <source>
        <dbReference type="ARBA" id="ARBA00022741"/>
    </source>
</evidence>
<keyword evidence="4 10" id="KW-0547">Nucleotide-binding</keyword>
<dbReference type="PIRSF" id="PIRSF001589">
    <property type="entry name" value="Asn_synthetase_glu-h"/>
    <property type="match status" value="1"/>
</dbReference>
<keyword evidence="3" id="KW-0028">Amino-acid biosynthesis</keyword>
<dbReference type="Proteomes" id="UP001363151">
    <property type="component" value="Unassembled WGS sequence"/>
</dbReference>
<dbReference type="Pfam" id="PF13537">
    <property type="entry name" value="GATase_7"/>
    <property type="match status" value="1"/>
</dbReference>
<dbReference type="InterPro" id="IPR014729">
    <property type="entry name" value="Rossmann-like_a/b/a_fold"/>
</dbReference>
<evidence type="ECO:0000256" key="9">
    <source>
        <dbReference type="ARBA" id="ARBA00048741"/>
    </source>
</evidence>
<evidence type="ECO:0000256" key="2">
    <source>
        <dbReference type="ARBA" id="ARBA00022598"/>
    </source>
</evidence>
<dbReference type="EC" id="6.3.5.4" evidence="1"/>
<dbReference type="CDD" id="cd00712">
    <property type="entry name" value="AsnB"/>
    <property type="match status" value="1"/>
</dbReference>
<keyword evidence="2" id="KW-0436">Ligase</keyword>
<dbReference type="InterPro" id="IPR050795">
    <property type="entry name" value="Asn_Synthetase"/>
</dbReference>
<dbReference type="PROSITE" id="PS51278">
    <property type="entry name" value="GATASE_TYPE_2"/>
    <property type="match status" value="1"/>
</dbReference>
<name>A0ABR1G9F1_AURAN</name>
<evidence type="ECO:0000313" key="12">
    <source>
        <dbReference type="EMBL" id="KAK7249647.1"/>
    </source>
</evidence>
<keyword evidence="7" id="KW-0315">Glutamine amidotransferase</keyword>
<evidence type="ECO:0000256" key="6">
    <source>
        <dbReference type="ARBA" id="ARBA00022888"/>
    </source>
</evidence>